<feature type="transmembrane region" description="Helical" evidence="2">
    <location>
        <begin position="94"/>
        <end position="116"/>
    </location>
</feature>
<comment type="caution">
    <text evidence="3">The sequence shown here is derived from an EMBL/GenBank/DDBJ whole genome shotgun (WGS) entry which is preliminary data.</text>
</comment>
<evidence type="ECO:0000313" key="4">
    <source>
        <dbReference type="Proteomes" id="UP001183629"/>
    </source>
</evidence>
<keyword evidence="2" id="KW-1133">Transmembrane helix</keyword>
<evidence type="ECO:0000256" key="1">
    <source>
        <dbReference type="SAM" id="MobiDB-lite"/>
    </source>
</evidence>
<dbReference type="AlphaFoldDB" id="A0AAE4CUU4"/>
<feature type="compositionally biased region" description="Basic residues" evidence="1">
    <location>
        <begin position="76"/>
        <end position="86"/>
    </location>
</feature>
<name>A0AAE4CUU4_9ACTN</name>
<gene>
    <name evidence="3" type="ORF">J2S44_005027</name>
</gene>
<feature type="compositionally biased region" description="Basic and acidic residues" evidence="1">
    <location>
        <begin position="18"/>
        <end position="30"/>
    </location>
</feature>
<dbReference type="RefSeq" id="WP_310418684.1">
    <property type="nucleotide sequence ID" value="NZ_JAVDYC010000001.1"/>
</dbReference>
<accession>A0AAE4CUU4</accession>
<feature type="compositionally biased region" description="Pro residues" evidence="1">
    <location>
        <begin position="35"/>
        <end position="67"/>
    </location>
</feature>
<keyword evidence="4" id="KW-1185">Reference proteome</keyword>
<organism evidence="3 4">
    <name type="scientific">Catenuloplanes niger</name>
    <dbReference type="NCBI Taxonomy" id="587534"/>
    <lineage>
        <taxon>Bacteria</taxon>
        <taxon>Bacillati</taxon>
        <taxon>Actinomycetota</taxon>
        <taxon>Actinomycetes</taxon>
        <taxon>Micromonosporales</taxon>
        <taxon>Micromonosporaceae</taxon>
        <taxon>Catenuloplanes</taxon>
    </lineage>
</organism>
<evidence type="ECO:0000313" key="3">
    <source>
        <dbReference type="EMBL" id="MDR7324777.1"/>
    </source>
</evidence>
<dbReference type="Proteomes" id="UP001183629">
    <property type="component" value="Unassembled WGS sequence"/>
</dbReference>
<proteinExistence type="predicted"/>
<keyword evidence="2" id="KW-0812">Transmembrane</keyword>
<feature type="region of interest" description="Disordered" evidence="1">
    <location>
        <begin position="1"/>
        <end position="86"/>
    </location>
</feature>
<evidence type="ECO:0000256" key="2">
    <source>
        <dbReference type="SAM" id="Phobius"/>
    </source>
</evidence>
<sequence length="387" mass="39195">MGSHNWDGPGDPAAGDRSWPDGEATREDRPRRRGPFPPRIMPKFGGPPPPPTGSPPTGSPVVPPPPVSGAGTPGHGHGHTPGHGHSHTAGVPRVFIVLAALIAVILLGVCAAGVLLDEGGGDQPVAADGQAGRVEGGAGGLIGREGLDGIAAAGERLRERPYQVSFRFQRATSLIRADEPTPVRVATLTWSGELRSTGGADPSWDARSQVTAQGTDGVELGVVDSLAVVDTGGVRYLDSASHAGGRPWTASTGPDRGTYCWPAGTFRRADGGVTAIPLPVADPVEYLDVKSASVTTESLPADATRYLLDDGITPGDRLAAAIHALATATGIDLPEYALAITVTADGMLAGVELTGIGAAAGTTLSMIVHSPGAEVVITAPPADQVSG</sequence>
<reference evidence="3 4" key="1">
    <citation type="submission" date="2023-07" db="EMBL/GenBank/DDBJ databases">
        <title>Sequencing the genomes of 1000 actinobacteria strains.</title>
        <authorList>
            <person name="Klenk H.-P."/>
        </authorList>
    </citation>
    <scope>NUCLEOTIDE SEQUENCE [LARGE SCALE GENOMIC DNA]</scope>
    <source>
        <strain evidence="3 4">DSM 44711</strain>
    </source>
</reference>
<protein>
    <submittedName>
        <fullName evidence="3">Uncharacterized protein</fullName>
    </submittedName>
</protein>
<dbReference type="EMBL" id="JAVDYC010000001">
    <property type="protein sequence ID" value="MDR7324777.1"/>
    <property type="molecule type" value="Genomic_DNA"/>
</dbReference>
<keyword evidence="2" id="KW-0472">Membrane</keyword>